<dbReference type="eggNOG" id="ENOG5030272">
    <property type="taxonomic scope" value="Bacteria"/>
</dbReference>
<dbReference type="EMBL" id="JGZB01000010">
    <property type="protein sequence ID" value="KFI67608.1"/>
    <property type="molecule type" value="Genomic_DNA"/>
</dbReference>
<dbReference type="AlphaFoldDB" id="A0A087B9A8"/>
<protein>
    <submittedName>
        <fullName evidence="1">Uncharacterized protein</fullName>
    </submittedName>
</protein>
<proteinExistence type="predicted"/>
<gene>
    <name evidence="1" type="ORF">BMAGN_0811</name>
</gene>
<keyword evidence="2" id="KW-1185">Reference proteome</keyword>
<evidence type="ECO:0000313" key="2">
    <source>
        <dbReference type="Proteomes" id="UP000029052"/>
    </source>
</evidence>
<dbReference type="RefSeq" id="WP_152593221.1">
    <property type="nucleotide sequence ID" value="NZ_JGZB01000010.1"/>
</dbReference>
<dbReference type="Proteomes" id="UP000029052">
    <property type="component" value="Unassembled WGS sequence"/>
</dbReference>
<name>A0A087B9A8_9BIFI</name>
<comment type="caution">
    <text evidence="1">The sequence shown here is derived from an EMBL/GenBank/DDBJ whole genome shotgun (WGS) entry which is preliminary data.</text>
</comment>
<organism evidence="1 2">
    <name type="scientific">Bifidobacterium magnum</name>
    <dbReference type="NCBI Taxonomy" id="1692"/>
    <lineage>
        <taxon>Bacteria</taxon>
        <taxon>Bacillati</taxon>
        <taxon>Actinomycetota</taxon>
        <taxon>Actinomycetes</taxon>
        <taxon>Bifidobacteriales</taxon>
        <taxon>Bifidobacteriaceae</taxon>
        <taxon>Bifidobacterium</taxon>
    </lineage>
</organism>
<sequence length="472" mass="53551">MDKAVWNGSGDIISAQQLWRKYYPARPPESIRRRLRCPECNRPVVAAGFTIASSVTPFFRHQKDDPVAQHCSLYNSNEDESAESFDPTTSRRAILFPLYLREQEHVWHVELGINGMGQEERKLLHDSSIGLRVHTKSYGIWHFASQPEFKVPVRPFPTRLSLVVKVVDGQGLVSVPDFFREERDTLIFNDSFGKHGGRHILPNGKIYVGEEYFLMTQQYLDDHARKSLHAKYLGKVQGEGRNFTVFSMCVEDTEDMAILQNCARILSRFGYRLTERSNDTVLLWPPSATIDYMDSPVFENTPVYYANDFQQTDSSTGNDMFRHFPYADNGRNITVGIGPGPEMLIKGHSWDGSMLSILFSDSEEWVSLLPDYDDIDHLHLAESTDAPVLGSAETENTGERLLESGARTSIRPTRLRCIIPILIKCCKTAIPVNGHTSYLYKQPRLPKSNGKVPVYPFSQYVGDSVTGTWTRS</sequence>
<accession>A0A087B9A8</accession>
<evidence type="ECO:0000313" key="1">
    <source>
        <dbReference type="EMBL" id="KFI67608.1"/>
    </source>
</evidence>
<reference evidence="1 2" key="1">
    <citation type="submission" date="2014-03" db="EMBL/GenBank/DDBJ databases">
        <title>Genomics of Bifidobacteria.</title>
        <authorList>
            <person name="Ventura M."/>
            <person name="Milani C."/>
            <person name="Lugli G.A."/>
        </authorList>
    </citation>
    <scope>NUCLEOTIDE SEQUENCE [LARGE SCALE GENOMIC DNA]</scope>
    <source>
        <strain evidence="1 2">LMG 11591</strain>
    </source>
</reference>